<organism evidence="2 3">
    <name type="scientific">Danaus chrysippus</name>
    <name type="common">African queen</name>
    <dbReference type="NCBI Taxonomy" id="151541"/>
    <lineage>
        <taxon>Eukaryota</taxon>
        <taxon>Metazoa</taxon>
        <taxon>Ecdysozoa</taxon>
        <taxon>Arthropoda</taxon>
        <taxon>Hexapoda</taxon>
        <taxon>Insecta</taxon>
        <taxon>Pterygota</taxon>
        <taxon>Neoptera</taxon>
        <taxon>Endopterygota</taxon>
        <taxon>Lepidoptera</taxon>
        <taxon>Glossata</taxon>
        <taxon>Ditrysia</taxon>
        <taxon>Papilionoidea</taxon>
        <taxon>Nymphalidae</taxon>
        <taxon>Danainae</taxon>
        <taxon>Danaini</taxon>
        <taxon>Danaina</taxon>
        <taxon>Danaus</taxon>
        <taxon>Anosia</taxon>
    </lineage>
</organism>
<protein>
    <submittedName>
        <fullName evidence="2">(African queen) hypothetical protein</fullName>
    </submittedName>
</protein>
<evidence type="ECO:0000256" key="1">
    <source>
        <dbReference type="SAM" id="MobiDB-lite"/>
    </source>
</evidence>
<dbReference type="EMBL" id="CAKASE010000046">
    <property type="protein sequence ID" value="CAG9561064.1"/>
    <property type="molecule type" value="Genomic_DNA"/>
</dbReference>
<dbReference type="AlphaFoldDB" id="A0A8J2QEH6"/>
<feature type="region of interest" description="Disordered" evidence="1">
    <location>
        <begin position="1"/>
        <end position="65"/>
    </location>
</feature>
<name>A0A8J2QEH6_9NEOP</name>
<evidence type="ECO:0000313" key="3">
    <source>
        <dbReference type="Proteomes" id="UP000789524"/>
    </source>
</evidence>
<proteinExistence type="predicted"/>
<sequence>MIRGATGVGLSLRPPPPPGPEPPLHPPSNLPTPPQTPLSRPAHRWSSNGTRSRSPATRSRSRSAHACPHDIATMLIVSYKSHFVLLRSISSGGCRPRLPPSDNFNVATYIVILTEIPTAECFRISFAFRQSYSISNKLSASEKLF</sequence>
<comment type="caution">
    <text evidence="2">The sequence shown here is derived from an EMBL/GenBank/DDBJ whole genome shotgun (WGS) entry which is preliminary data.</text>
</comment>
<evidence type="ECO:0000313" key="2">
    <source>
        <dbReference type="EMBL" id="CAG9561064.1"/>
    </source>
</evidence>
<accession>A0A8J2QEH6</accession>
<keyword evidence="3" id="KW-1185">Reference proteome</keyword>
<reference evidence="2" key="1">
    <citation type="submission" date="2021-09" db="EMBL/GenBank/DDBJ databases">
        <authorList>
            <person name="Martin H S."/>
        </authorList>
    </citation>
    <scope>NUCLEOTIDE SEQUENCE</scope>
</reference>
<dbReference type="OrthoDB" id="10619659at2759"/>
<gene>
    <name evidence="2" type="ORF">DCHRY22_LOCUS2637</name>
</gene>
<feature type="compositionally biased region" description="Pro residues" evidence="1">
    <location>
        <begin position="13"/>
        <end position="36"/>
    </location>
</feature>
<dbReference type="Proteomes" id="UP000789524">
    <property type="component" value="Unassembled WGS sequence"/>
</dbReference>